<comment type="caution">
    <text evidence="1">The sequence shown here is derived from an EMBL/GenBank/DDBJ whole genome shotgun (WGS) entry which is preliminary data.</text>
</comment>
<name>A0AAV4TIP1_9ARAC</name>
<keyword evidence="2" id="KW-1185">Reference proteome</keyword>
<reference evidence="1 2" key="1">
    <citation type="submission" date="2021-06" db="EMBL/GenBank/DDBJ databases">
        <title>Caerostris darwini draft genome.</title>
        <authorList>
            <person name="Kono N."/>
            <person name="Arakawa K."/>
        </authorList>
    </citation>
    <scope>NUCLEOTIDE SEQUENCE [LARGE SCALE GENOMIC DNA]</scope>
</reference>
<accession>A0AAV4TIP1</accession>
<evidence type="ECO:0008006" key="3">
    <source>
        <dbReference type="Google" id="ProtNLM"/>
    </source>
</evidence>
<protein>
    <recommendedName>
        <fullName evidence="3">MAM domain-containing protein</fullName>
    </recommendedName>
</protein>
<dbReference type="AlphaFoldDB" id="A0AAV4TIP1"/>
<organism evidence="1 2">
    <name type="scientific">Caerostris darwini</name>
    <dbReference type="NCBI Taxonomy" id="1538125"/>
    <lineage>
        <taxon>Eukaryota</taxon>
        <taxon>Metazoa</taxon>
        <taxon>Ecdysozoa</taxon>
        <taxon>Arthropoda</taxon>
        <taxon>Chelicerata</taxon>
        <taxon>Arachnida</taxon>
        <taxon>Araneae</taxon>
        <taxon>Araneomorphae</taxon>
        <taxon>Entelegynae</taxon>
        <taxon>Araneoidea</taxon>
        <taxon>Araneidae</taxon>
        <taxon>Caerostris</taxon>
    </lineage>
</organism>
<sequence>MNSVEDASYETVNSFGPQPEFPRGNVYLWCNFREGHPNSEWCEFIIEGARNWKTRKVATGTYATIALSGGQSSILHFTRQMDFSKQLCFKIEYRKGPQIAGDRSNNKLNAKDWTTVDLPISWWGGPSLMYVSFAVPHGASPQYLDLRQIVLNEGPCGGKKAFYG</sequence>
<evidence type="ECO:0000313" key="2">
    <source>
        <dbReference type="Proteomes" id="UP001054837"/>
    </source>
</evidence>
<gene>
    <name evidence="1" type="primary">CRVP_22</name>
    <name evidence="1" type="ORF">CDAR_447891</name>
</gene>
<dbReference type="EMBL" id="BPLQ01009549">
    <property type="protein sequence ID" value="GIY44630.1"/>
    <property type="molecule type" value="Genomic_DNA"/>
</dbReference>
<proteinExistence type="predicted"/>
<evidence type="ECO:0000313" key="1">
    <source>
        <dbReference type="EMBL" id="GIY44630.1"/>
    </source>
</evidence>
<dbReference type="Proteomes" id="UP001054837">
    <property type="component" value="Unassembled WGS sequence"/>
</dbReference>